<evidence type="ECO:0000259" key="5">
    <source>
        <dbReference type="PROSITE" id="PS50089"/>
    </source>
</evidence>
<accession>A0ABD0QT67</accession>
<dbReference type="PROSITE" id="PS50089">
    <property type="entry name" value="ZF_RING_2"/>
    <property type="match status" value="1"/>
</dbReference>
<evidence type="ECO:0000256" key="4">
    <source>
        <dbReference type="PROSITE-ProRule" id="PRU00175"/>
    </source>
</evidence>
<dbReference type="Proteomes" id="UP001529510">
    <property type="component" value="Unassembled WGS sequence"/>
</dbReference>
<keyword evidence="3" id="KW-0862">Zinc</keyword>
<comment type="caution">
    <text evidence="6">The sequence shown here is derived from an EMBL/GenBank/DDBJ whole genome shotgun (WGS) entry which is preliminary data.</text>
</comment>
<dbReference type="InterPro" id="IPR051051">
    <property type="entry name" value="E3_ubiq-ligase_TRIM/RNF"/>
</dbReference>
<feature type="non-terminal residue" evidence="6">
    <location>
        <position position="156"/>
    </location>
</feature>
<sequence>CSICLDVFTDPVSISCGHNFCKICLKRCWDNRHDYSCPICKETFNQKPELKINTNLREIADYYKKKSNLKIKQLKIPAVLCDICTDKKQKALNSFCEAHLERHLRVPGLKQHKLIDPVKNLQDHLNDQTCVCVMCAVDEHKLHNNVPVEQESEEKK</sequence>
<evidence type="ECO:0000256" key="2">
    <source>
        <dbReference type="ARBA" id="ARBA00022771"/>
    </source>
</evidence>
<dbReference type="PROSITE" id="PS00518">
    <property type="entry name" value="ZF_RING_1"/>
    <property type="match status" value="1"/>
</dbReference>
<keyword evidence="2 4" id="KW-0863">Zinc-finger</keyword>
<evidence type="ECO:0000256" key="1">
    <source>
        <dbReference type="ARBA" id="ARBA00022723"/>
    </source>
</evidence>
<dbReference type="PANTHER" id="PTHR25465:SF32">
    <property type="entry name" value="BLOODTHIRSTY-RELATED GENE FAMILY, MEMBER 16 ISOFORM X1-RELATED"/>
    <property type="match status" value="1"/>
</dbReference>
<gene>
    <name evidence="6" type="ORF">M9458_016337</name>
</gene>
<dbReference type="SUPFAM" id="SSF57845">
    <property type="entry name" value="B-box zinc-binding domain"/>
    <property type="match status" value="1"/>
</dbReference>
<dbReference type="InterPro" id="IPR001841">
    <property type="entry name" value="Znf_RING"/>
</dbReference>
<dbReference type="SUPFAM" id="SSF57850">
    <property type="entry name" value="RING/U-box"/>
    <property type="match status" value="1"/>
</dbReference>
<organism evidence="6 7">
    <name type="scientific">Cirrhinus mrigala</name>
    <name type="common">Mrigala</name>
    <dbReference type="NCBI Taxonomy" id="683832"/>
    <lineage>
        <taxon>Eukaryota</taxon>
        <taxon>Metazoa</taxon>
        <taxon>Chordata</taxon>
        <taxon>Craniata</taxon>
        <taxon>Vertebrata</taxon>
        <taxon>Euteleostomi</taxon>
        <taxon>Actinopterygii</taxon>
        <taxon>Neopterygii</taxon>
        <taxon>Teleostei</taxon>
        <taxon>Ostariophysi</taxon>
        <taxon>Cypriniformes</taxon>
        <taxon>Cyprinidae</taxon>
        <taxon>Labeoninae</taxon>
        <taxon>Labeonini</taxon>
        <taxon>Cirrhinus</taxon>
    </lineage>
</organism>
<dbReference type="InterPro" id="IPR017907">
    <property type="entry name" value="Znf_RING_CS"/>
</dbReference>
<keyword evidence="7" id="KW-1185">Reference proteome</keyword>
<protein>
    <recommendedName>
        <fullName evidence="5">RING-type domain-containing protein</fullName>
    </recommendedName>
</protein>
<dbReference type="SMART" id="SM00184">
    <property type="entry name" value="RING"/>
    <property type="match status" value="1"/>
</dbReference>
<dbReference type="PANTHER" id="PTHR25465">
    <property type="entry name" value="B-BOX DOMAIN CONTAINING"/>
    <property type="match status" value="1"/>
</dbReference>
<dbReference type="Gene3D" id="3.30.160.60">
    <property type="entry name" value="Classic Zinc Finger"/>
    <property type="match status" value="1"/>
</dbReference>
<reference evidence="6 7" key="1">
    <citation type="submission" date="2024-05" db="EMBL/GenBank/DDBJ databases">
        <title>Genome sequencing and assembly of Indian major carp, Cirrhinus mrigala (Hamilton, 1822).</title>
        <authorList>
            <person name="Mohindra V."/>
            <person name="Chowdhury L.M."/>
            <person name="Lal K."/>
            <person name="Jena J.K."/>
        </authorList>
    </citation>
    <scope>NUCLEOTIDE SEQUENCE [LARGE SCALE GENOMIC DNA]</scope>
    <source>
        <strain evidence="6">CM1030</strain>
        <tissue evidence="6">Blood</tissue>
    </source>
</reference>
<evidence type="ECO:0000313" key="7">
    <source>
        <dbReference type="Proteomes" id="UP001529510"/>
    </source>
</evidence>
<dbReference type="Gene3D" id="3.30.40.10">
    <property type="entry name" value="Zinc/RING finger domain, C3HC4 (zinc finger)"/>
    <property type="match status" value="1"/>
</dbReference>
<dbReference type="Gene3D" id="4.10.830.40">
    <property type="match status" value="1"/>
</dbReference>
<dbReference type="GO" id="GO:0008270">
    <property type="term" value="F:zinc ion binding"/>
    <property type="evidence" value="ECO:0007669"/>
    <property type="project" value="UniProtKB-KW"/>
</dbReference>
<proteinExistence type="predicted"/>
<feature type="domain" description="RING-type" evidence="5">
    <location>
        <begin position="1"/>
        <end position="41"/>
    </location>
</feature>
<dbReference type="AlphaFoldDB" id="A0ABD0QT67"/>
<evidence type="ECO:0000256" key="3">
    <source>
        <dbReference type="ARBA" id="ARBA00022833"/>
    </source>
</evidence>
<dbReference type="Pfam" id="PF15227">
    <property type="entry name" value="zf-C3HC4_4"/>
    <property type="match status" value="1"/>
</dbReference>
<feature type="non-terminal residue" evidence="6">
    <location>
        <position position="1"/>
    </location>
</feature>
<evidence type="ECO:0000313" key="6">
    <source>
        <dbReference type="EMBL" id="KAL0189238.1"/>
    </source>
</evidence>
<keyword evidence="1" id="KW-0479">Metal-binding</keyword>
<dbReference type="InterPro" id="IPR013083">
    <property type="entry name" value="Znf_RING/FYVE/PHD"/>
</dbReference>
<dbReference type="EMBL" id="JAMKFB020000007">
    <property type="protein sequence ID" value="KAL0189238.1"/>
    <property type="molecule type" value="Genomic_DNA"/>
</dbReference>
<name>A0ABD0QT67_CIRMR</name>